<evidence type="ECO:0000256" key="3">
    <source>
        <dbReference type="ARBA" id="ARBA00022801"/>
    </source>
</evidence>
<sequence length="896" mass="99214">MFTRQSLVALIGGLSLAAAQTSSEPYPSLEEIRAAQATVLPHSPVSNVKGLAFNRFVNIWLENTDFESAANDPHLSKLAEKGLLLTNYWAVTHPSEPNYCASAGGDTFGMDSGDFNQVPANVSSIADMFDVKNIAWGEYQEHLPYPGYQGKNFSNQETGANDYVRKHNPMVLYDSVTKDATRLRQIKNFTTFYDDLKNERLPQYSFVTPNMTNDAHDTNITFSGSWTWGFLSELLENEYFTKDTLILLTFDESDTYEIENRIYSFFLGGAVPENLRGKQDDTFYTHYSIIASLSANWGLPSLGRWDCGANLLSWLAEKTGYVNWEVETGNLLQNETYPGPLSSGEYSTFDPEWPVPLTKGSCSAGHGILPIVQQTWKDLPATYNYTSPIPYDSVSGNNVGVKYSRKLKNGKTESGITDQQAVPDQPGSPCTVRTQRDSSGSPSSPAGSAVSPSALLNGFEAAEAFSPPMDEQALLVPMGYSHATPRSSISGPDSPTSMSVGNFMPRSLSMLPGYSPESFQLLSHYLATTADVMANGSTPVNPFLVQIVPLAFSSDLLLQLVLTQSAAHRAFRCRNDADEVAQSHYTKALQLFRKGVTEFIDGKESNPLMLTVGALVMCFTETAKGDMNGTIFDHLSAANSLLTRLLSLSDAAVPKDLKDFVIEYYTYTAAVSMISIDARVSHQLLLNFDLEQKARQLLESEYVGNLCGCWLELLLMIPCIFDLGRQWMMLDGQPTMPTADDIAMFGSLQSQIMRWNPFSFVTPEVFLAGRVFQQAMLLYLYTCLGSFSRTEDGMHQGLINTAITEAMSYLNQLSATARINSGLCWPIAVVGSCLYDIEQQDQLRQRLTTMVSTFGLGNMQRTLLLLENMWQMPLDEAGPWNICRAMQQHQIWISFA</sequence>
<evidence type="ECO:0000256" key="2">
    <source>
        <dbReference type="ARBA" id="ARBA00012646"/>
    </source>
</evidence>
<keyword evidence="6" id="KW-0732">Signal</keyword>
<feature type="compositionally biased region" description="Low complexity" evidence="5">
    <location>
        <begin position="438"/>
        <end position="452"/>
    </location>
</feature>
<feature type="region of interest" description="Disordered" evidence="5">
    <location>
        <begin position="411"/>
        <end position="452"/>
    </location>
</feature>
<dbReference type="AlphaFoldDB" id="A0A0L1JG17"/>
<dbReference type="EMBL" id="JNOM01000010">
    <property type="protein sequence ID" value="KNG90720.1"/>
    <property type="molecule type" value="Genomic_DNA"/>
</dbReference>
<dbReference type="GO" id="GO:0003993">
    <property type="term" value="F:acid phosphatase activity"/>
    <property type="evidence" value="ECO:0007669"/>
    <property type="project" value="UniProtKB-EC"/>
</dbReference>
<dbReference type="InterPro" id="IPR007312">
    <property type="entry name" value="Phosphoesterase"/>
</dbReference>
<feature type="compositionally biased region" description="Polar residues" evidence="5">
    <location>
        <begin position="412"/>
        <end position="422"/>
    </location>
</feature>
<reference evidence="7 8" key="1">
    <citation type="submission" date="2014-06" db="EMBL/GenBank/DDBJ databases">
        <title>The Genome of the Aflatoxigenic Filamentous Fungus Aspergillus nomius.</title>
        <authorList>
            <person name="Moore M.G."/>
            <person name="Shannon B.M."/>
            <person name="Brian M.M."/>
        </authorList>
    </citation>
    <scope>NUCLEOTIDE SEQUENCE [LARGE SCALE GENOMIC DNA]</scope>
    <source>
        <strain evidence="7 8">NRRL 13137</strain>
    </source>
</reference>
<comment type="catalytic activity">
    <reaction evidence="1">
        <text>a phosphate monoester + H2O = an alcohol + phosphate</text>
        <dbReference type="Rhea" id="RHEA:15017"/>
        <dbReference type="ChEBI" id="CHEBI:15377"/>
        <dbReference type="ChEBI" id="CHEBI:30879"/>
        <dbReference type="ChEBI" id="CHEBI:43474"/>
        <dbReference type="ChEBI" id="CHEBI:67140"/>
        <dbReference type="EC" id="3.1.3.2"/>
    </reaction>
</comment>
<comment type="caution">
    <text evidence="7">The sequence shown here is derived from an EMBL/GenBank/DDBJ whole genome shotgun (WGS) entry which is preliminary data.</text>
</comment>
<dbReference type="Proteomes" id="UP000037505">
    <property type="component" value="Unassembled WGS sequence"/>
</dbReference>
<dbReference type="EC" id="3.1.3.2" evidence="2"/>
<keyword evidence="8" id="KW-1185">Reference proteome</keyword>
<gene>
    <name evidence="7" type="ORF">ANOM_001102</name>
</gene>
<evidence type="ECO:0000256" key="6">
    <source>
        <dbReference type="SAM" id="SignalP"/>
    </source>
</evidence>
<dbReference type="PANTHER" id="PTHR31956:SF23">
    <property type="entry name" value="PHOSPHATASE, PUTATIVE (AFU_ORTHOLOGUE AFUA_4G03660)-RELATED"/>
    <property type="match status" value="1"/>
</dbReference>
<organism evidence="7 8">
    <name type="scientific">Aspergillus nomiae NRRL (strain ATCC 15546 / NRRL 13137 / CBS 260.88 / M93)</name>
    <dbReference type="NCBI Taxonomy" id="1509407"/>
    <lineage>
        <taxon>Eukaryota</taxon>
        <taxon>Fungi</taxon>
        <taxon>Dikarya</taxon>
        <taxon>Ascomycota</taxon>
        <taxon>Pezizomycotina</taxon>
        <taxon>Eurotiomycetes</taxon>
        <taxon>Eurotiomycetidae</taxon>
        <taxon>Eurotiales</taxon>
        <taxon>Aspergillaceae</taxon>
        <taxon>Aspergillus</taxon>
        <taxon>Aspergillus subgen. Circumdati</taxon>
    </lineage>
</organism>
<feature type="signal peptide" evidence="6">
    <location>
        <begin position="1"/>
        <end position="19"/>
    </location>
</feature>
<dbReference type="InterPro" id="IPR017850">
    <property type="entry name" value="Alkaline_phosphatase_core_sf"/>
</dbReference>
<dbReference type="InterPro" id="IPR021858">
    <property type="entry name" value="Fun_TF"/>
</dbReference>
<dbReference type="GO" id="GO:0009395">
    <property type="term" value="P:phospholipid catabolic process"/>
    <property type="evidence" value="ECO:0007669"/>
    <property type="project" value="TreeGrafter"/>
</dbReference>
<dbReference type="Pfam" id="PF11951">
    <property type="entry name" value="Fungal_trans_2"/>
    <property type="match status" value="1"/>
</dbReference>
<dbReference type="PANTHER" id="PTHR31956">
    <property type="entry name" value="NON-SPECIFIC PHOSPHOLIPASE C4-RELATED"/>
    <property type="match status" value="1"/>
</dbReference>
<dbReference type="RefSeq" id="XP_015411643.1">
    <property type="nucleotide sequence ID" value="XM_015546359.1"/>
</dbReference>
<evidence type="ECO:0000256" key="1">
    <source>
        <dbReference type="ARBA" id="ARBA00000032"/>
    </source>
</evidence>
<keyword evidence="3" id="KW-0378">Hydrolase</keyword>
<evidence type="ECO:0000313" key="8">
    <source>
        <dbReference type="Proteomes" id="UP000037505"/>
    </source>
</evidence>
<evidence type="ECO:0000256" key="4">
    <source>
        <dbReference type="ARBA" id="ARBA00072210"/>
    </source>
</evidence>
<evidence type="ECO:0000313" key="7">
    <source>
        <dbReference type="EMBL" id="KNG90720.1"/>
    </source>
</evidence>
<feature type="chain" id="PRO_5005553557" description="Acid phosphatase" evidence="6">
    <location>
        <begin position="20"/>
        <end position="896"/>
    </location>
</feature>
<dbReference type="FunFam" id="3.40.720.10:FF:000043">
    <property type="entry name" value="Acid phosphatase PHOa"/>
    <property type="match status" value="1"/>
</dbReference>
<dbReference type="Pfam" id="PF04185">
    <property type="entry name" value="Phosphoesterase"/>
    <property type="match status" value="1"/>
</dbReference>
<name>A0A0L1JG17_ASPN3</name>
<protein>
    <recommendedName>
        <fullName evidence="4">Acid phosphatase</fullName>
        <ecNumber evidence="2">3.1.3.2</ecNumber>
    </recommendedName>
</protein>
<accession>A0A0L1JG17</accession>
<dbReference type="STRING" id="1509407.A0A0L1JG17"/>
<proteinExistence type="predicted"/>
<dbReference type="GeneID" id="26802906"/>
<dbReference type="Gene3D" id="3.40.720.10">
    <property type="entry name" value="Alkaline Phosphatase, subunit A"/>
    <property type="match status" value="1"/>
</dbReference>
<dbReference type="OrthoDB" id="187139at2759"/>
<evidence type="ECO:0000256" key="5">
    <source>
        <dbReference type="SAM" id="MobiDB-lite"/>
    </source>
</evidence>